<accession>A0A1G9QD68</accession>
<organism evidence="1 2">
    <name type="scientific">Catalinimonas alkaloidigena</name>
    <dbReference type="NCBI Taxonomy" id="1075417"/>
    <lineage>
        <taxon>Bacteria</taxon>
        <taxon>Pseudomonadati</taxon>
        <taxon>Bacteroidota</taxon>
        <taxon>Cytophagia</taxon>
        <taxon>Cytophagales</taxon>
        <taxon>Catalimonadaceae</taxon>
        <taxon>Catalinimonas</taxon>
    </lineage>
</organism>
<proteinExistence type="predicted"/>
<sequence>MPKLSKDLQEAICAMPTHEKDKLLLRLVARDQKLVDQLQFELLESEESLEDRKDKIGRAIYRLAHDKHYSPGWLMMDMRSVNAMITYHTKITKDKHGEIELTLRMLNEVYAHQMHHLRKATSRTRTISAYLVKRTQFVLQRLSKLHEDYYIEFEDDVNQLLQHLHTTAPAQEAQDAGIPKQWP</sequence>
<keyword evidence="2" id="KW-1185">Reference proteome</keyword>
<dbReference type="Proteomes" id="UP000198510">
    <property type="component" value="Unassembled WGS sequence"/>
</dbReference>
<dbReference type="EMBL" id="FNFO01000010">
    <property type="protein sequence ID" value="SDM08939.1"/>
    <property type="molecule type" value="Genomic_DNA"/>
</dbReference>
<dbReference type="OrthoDB" id="1432119at2"/>
<reference evidence="1 2" key="1">
    <citation type="submission" date="2016-10" db="EMBL/GenBank/DDBJ databases">
        <authorList>
            <person name="de Groot N.N."/>
        </authorList>
    </citation>
    <scope>NUCLEOTIDE SEQUENCE [LARGE SCALE GENOMIC DNA]</scope>
    <source>
        <strain evidence="1 2">DSM 25186</strain>
    </source>
</reference>
<protein>
    <submittedName>
        <fullName evidence="1">Uncharacterized protein</fullName>
    </submittedName>
</protein>
<evidence type="ECO:0000313" key="2">
    <source>
        <dbReference type="Proteomes" id="UP000198510"/>
    </source>
</evidence>
<gene>
    <name evidence="1" type="ORF">SAMN05421823_110129</name>
</gene>
<evidence type="ECO:0000313" key="1">
    <source>
        <dbReference type="EMBL" id="SDM08939.1"/>
    </source>
</evidence>
<dbReference type="STRING" id="1075417.SAMN05421823_110129"/>
<name>A0A1G9QD68_9BACT</name>
<dbReference type="AlphaFoldDB" id="A0A1G9QD68"/>